<evidence type="ECO:0000259" key="4">
    <source>
        <dbReference type="PROSITE" id="PS50995"/>
    </source>
</evidence>
<feature type="domain" description="HTH marR-type" evidence="4">
    <location>
        <begin position="2"/>
        <end position="136"/>
    </location>
</feature>
<evidence type="ECO:0000313" key="6">
    <source>
        <dbReference type="Proteomes" id="UP001595772"/>
    </source>
</evidence>
<dbReference type="PANTHER" id="PTHR42756:SF1">
    <property type="entry name" value="TRANSCRIPTIONAL REPRESSOR OF EMRAB OPERON"/>
    <property type="match status" value="1"/>
</dbReference>
<dbReference type="SUPFAM" id="SSF46785">
    <property type="entry name" value="Winged helix' DNA-binding domain"/>
    <property type="match status" value="1"/>
</dbReference>
<dbReference type="SMART" id="SM00347">
    <property type="entry name" value="HTH_MARR"/>
    <property type="match status" value="1"/>
</dbReference>
<dbReference type="PRINTS" id="PR00598">
    <property type="entry name" value="HTHMARR"/>
</dbReference>
<dbReference type="Proteomes" id="UP001595772">
    <property type="component" value="Unassembled WGS sequence"/>
</dbReference>
<dbReference type="InterPro" id="IPR036390">
    <property type="entry name" value="WH_DNA-bd_sf"/>
</dbReference>
<accession>A0ABV8GR03</accession>
<dbReference type="EMBL" id="JBHSAO010000001">
    <property type="protein sequence ID" value="MFC4022263.1"/>
    <property type="molecule type" value="Genomic_DNA"/>
</dbReference>
<evidence type="ECO:0000256" key="3">
    <source>
        <dbReference type="ARBA" id="ARBA00023163"/>
    </source>
</evidence>
<gene>
    <name evidence="5" type="ORF">ACFOUV_00365</name>
</gene>
<dbReference type="InterPro" id="IPR036388">
    <property type="entry name" value="WH-like_DNA-bd_sf"/>
</dbReference>
<comment type="caution">
    <text evidence="5">The sequence shown here is derived from an EMBL/GenBank/DDBJ whole genome shotgun (WGS) entry which is preliminary data.</text>
</comment>
<protein>
    <submittedName>
        <fullName evidence="5">MarR family winged helix-turn-helix transcriptional regulator</fullName>
    </submittedName>
</protein>
<dbReference type="RefSeq" id="WP_379494781.1">
    <property type="nucleotide sequence ID" value="NZ_JBHSAO010000001.1"/>
</dbReference>
<proteinExistence type="predicted"/>
<evidence type="ECO:0000256" key="2">
    <source>
        <dbReference type="ARBA" id="ARBA00023125"/>
    </source>
</evidence>
<reference evidence="6" key="1">
    <citation type="journal article" date="2019" name="Int. J. Syst. Evol. Microbiol.">
        <title>The Global Catalogue of Microorganisms (GCM) 10K type strain sequencing project: providing services to taxonomists for standard genome sequencing and annotation.</title>
        <authorList>
            <consortium name="The Broad Institute Genomics Platform"/>
            <consortium name="The Broad Institute Genome Sequencing Center for Infectious Disease"/>
            <person name="Wu L."/>
            <person name="Ma J."/>
        </authorList>
    </citation>
    <scope>NUCLEOTIDE SEQUENCE [LARGE SCALE GENOMIC DNA]</scope>
    <source>
        <strain evidence="6">IBRC-M 10703</strain>
    </source>
</reference>
<organism evidence="5 6">
    <name type="scientific">Oceanobacillus longus</name>
    <dbReference type="NCBI Taxonomy" id="930120"/>
    <lineage>
        <taxon>Bacteria</taxon>
        <taxon>Bacillati</taxon>
        <taxon>Bacillota</taxon>
        <taxon>Bacilli</taxon>
        <taxon>Bacillales</taxon>
        <taxon>Bacillaceae</taxon>
        <taxon>Oceanobacillus</taxon>
    </lineage>
</organism>
<evidence type="ECO:0000313" key="5">
    <source>
        <dbReference type="EMBL" id="MFC4022263.1"/>
    </source>
</evidence>
<evidence type="ECO:0000256" key="1">
    <source>
        <dbReference type="ARBA" id="ARBA00023015"/>
    </source>
</evidence>
<keyword evidence="3" id="KW-0804">Transcription</keyword>
<dbReference type="Gene3D" id="1.10.10.10">
    <property type="entry name" value="Winged helix-like DNA-binding domain superfamily/Winged helix DNA-binding domain"/>
    <property type="match status" value="1"/>
</dbReference>
<dbReference type="PROSITE" id="PS50995">
    <property type="entry name" value="HTH_MARR_2"/>
    <property type="match status" value="1"/>
</dbReference>
<dbReference type="PANTHER" id="PTHR42756">
    <property type="entry name" value="TRANSCRIPTIONAL REGULATOR, MARR"/>
    <property type="match status" value="1"/>
</dbReference>
<keyword evidence="1" id="KW-0805">Transcription regulation</keyword>
<keyword evidence="6" id="KW-1185">Reference proteome</keyword>
<dbReference type="InterPro" id="IPR000835">
    <property type="entry name" value="HTH_MarR-typ"/>
</dbReference>
<keyword evidence="2" id="KW-0238">DNA-binding</keyword>
<dbReference type="Pfam" id="PF01047">
    <property type="entry name" value="MarR"/>
    <property type="match status" value="1"/>
</dbReference>
<name>A0ABV8GR03_9BACI</name>
<sequence>MKHSFFHQHLQFTRSFTKKLNEHLAEVGLYHSQWLMVYYLKQHETSTLIEISSYLAVEKPTISRTAKRLEEQQLIEKIPSKDKRERRIRLTEKGIKVYEEALQVVSNFEQELMDGISEEDKETSLRTIQLLRGKLK</sequence>